<evidence type="ECO:0000313" key="3">
    <source>
        <dbReference type="Proteomes" id="UP000296374"/>
    </source>
</evidence>
<proteinExistence type="predicted"/>
<feature type="chain" id="PRO_5021438748" evidence="1">
    <location>
        <begin position="19"/>
        <end position="164"/>
    </location>
</feature>
<sequence>MKPGIIVLMALLGSPVWAQQELKSINNTVADIGDDLNATAYMSSRCAGLFDGVIAYGGQNMAENVVEQYRQDSVDLTIGTILIRMRQAEGWGLPAKDLNGEMENSLGETVRFSDMYEARFSTNYQLTGTMMERDQVAIDDLDLCDEIAPRMRSLVINMLGEAAN</sequence>
<dbReference type="Proteomes" id="UP000296374">
    <property type="component" value="Plasmid unnamed8"/>
</dbReference>
<keyword evidence="2" id="KW-0614">Plasmid</keyword>
<accession>A0A4Y5SQI4</accession>
<feature type="signal peptide" evidence="1">
    <location>
        <begin position="1"/>
        <end position="18"/>
    </location>
</feature>
<reference evidence="3" key="1">
    <citation type="submission" date="2019-05" db="EMBL/GenBank/DDBJ databases">
        <title>Tamlana fucoidanivorans sp. nov., isolated from the surface of algae collected from Fujian province in China.</title>
        <authorList>
            <person name="Li J."/>
        </authorList>
    </citation>
    <scope>NUCLEOTIDE SEQUENCE [LARGE SCALE GENOMIC DNA]</scope>
    <source>
        <strain evidence="3">2251</strain>
        <plasmid evidence="3">unnamed8</plasmid>
    </source>
</reference>
<name>A0A4Y5SQI4_9RHOB</name>
<dbReference type="AlphaFoldDB" id="A0A4Y5SQI4"/>
<protein>
    <submittedName>
        <fullName evidence="2">Uncharacterized protein</fullName>
    </submittedName>
</protein>
<gene>
    <name evidence="2" type="ORF">E4191_16535</name>
</gene>
<dbReference type="EMBL" id="CP040759">
    <property type="protein sequence ID" value="QDA35772.1"/>
    <property type="molecule type" value="Genomic_DNA"/>
</dbReference>
<keyword evidence="1" id="KW-0732">Signal</keyword>
<geneLocation type="plasmid" evidence="2 3">
    <name>unnamed8</name>
</geneLocation>
<organism evidence="2 3">
    <name type="scientific">Paracoccus liaowanqingii</name>
    <dbReference type="NCBI Taxonomy" id="2560053"/>
    <lineage>
        <taxon>Bacteria</taxon>
        <taxon>Pseudomonadati</taxon>
        <taxon>Pseudomonadota</taxon>
        <taxon>Alphaproteobacteria</taxon>
        <taxon>Rhodobacterales</taxon>
        <taxon>Paracoccaceae</taxon>
        <taxon>Paracoccus</taxon>
    </lineage>
</organism>
<evidence type="ECO:0000256" key="1">
    <source>
        <dbReference type="SAM" id="SignalP"/>
    </source>
</evidence>
<dbReference type="KEGG" id="plia:E4191_16535"/>
<dbReference type="RefSeq" id="WP_139615595.1">
    <property type="nucleotide sequence ID" value="NZ_CP040759.1"/>
</dbReference>
<evidence type="ECO:0000313" key="2">
    <source>
        <dbReference type="EMBL" id="QDA35772.1"/>
    </source>
</evidence>